<comment type="caution">
    <text evidence="3">The sequence shown here is derived from an EMBL/GenBank/DDBJ whole genome shotgun (WGS) entry which is preliminary data.</text>
</comment>
<dbReference type="GeneID" id="39473827"/>
<protein>
    <submittedName>
        <fullName evidence="3">IcmP DotM</fullName>
    </submittedName>
</protein>
<reference evidence="3 4" key="1">
    <citation type="submission" date="2015-07" db="EMBL/GenBank/DDBJ databases">
        <authorList>
            <person name="O'Brien H.E."/>
            <person name="Thakur S."/>
            <person name="Gong Y."/>
            <person name="Wang P.W."/>
            <person name="Guttman D.S."/>
        </authorList>
    </citation>
    <scope>NUCLEOTIDE SEQUENCE [LARGE SCALE GENOMIC DNA]</scope>
    <source>
        <strain evidence="3 4">107</strain>
    </source>
</reference>
<dbReference type="RefSeq" id="WP_005742455.1">
    <property type="nucleotide sequence ID" value="NZ_LGLK01000057.1"/>
</dbReference>
<organism evidence="3 4">
    <name type="scientific">Pseudomonas amygdali pv. lachrymans</name>
    <name type="common">Pseudomonas syringae pv. lachrymans</name>
    <dbReference type="NCBI Taxonomy" id="53707"/>
    <lineage>
        <taxon>Bacteria</taxon>
        <taxon>Pseudomonadati</taxon>
        <taxon>Pseudomonadota</taxon>
        <taxon>Gammaproteobacteria</taxon>
        <taxon>Pseudomonadales</taxon>
        <taxon>Pseudomonadaceae</taxon>
        <taxon>Pseudomonas</taxon>
        <taxon>Pseudomonas amygdali</taxon>
    </lineage>
</organism>
<dbReference type="EMBL" id="LGLK01000057">
    <property type="protein sequence ID" value="KPC17771.1"/>
    <property type="molecule type" value="Genomic_DNA"/>
</dbReference>
<keyword evidence="1" id="KW-1133">Transmembrane helix</keyword>
<sequence length="455" mass="51637">MSQRGGGASDTNMEMWAFLIVIIFIIIFWLISENFWMYATAWKWLRIAELSVFAYAVPQAVEDFTGIDFGAGMQFLLDTKPTLLTASMISDFDNIYVKFFNWLPGILIAASGAKLFLAAENVSNKFDMESLLLKMSRAFPNNRQFLGIHPEETPLDFYPDDPSSYEYSMVMTERQFAQCVPPVGLENSAKRDKTLKRAIWDGEKAFNEDLARKAFDVQLGGLYMGYNRLDENEKQLTDLFRDKILIKRKEVLPVLTHYVGLIIKDRRDKKLFPEDPKKAKAINLATLAKPEVTLLAKFPSHQALIQQLTVVVDEWFQKGGAKVMIKESQIRTLVTNKDLKKTLRHVMADDRLSRHAFTSTGLMTLLEAAREGATLAPSSFRWLKVKNRPLWYALNCVGKKTAFTESAGTYAHWLLEKEINMGVPHAETTEAIEALRIALGLTARPGDAKQDDDWG</sequence>
<evidence type="ECO:0000313" key="4">
    <source>
        <dbReference type="Proteomes" id="UP000037943"/>
    </source>
</evidence>
<dbReference type="Pfam" id="PF23127">
    <property type="entry name" value="DotM_C"/>
    <property type="match status" value="1"/>
</dbReference>
<evidence type="ECO:0000256" key="1">
    <source>
        <dbReference type="SAM" id="Phobius"/>
    </source>
</evidence>
<keyword evidence="1" id="KW-0472">Membrane</keyword>
<gene>
    <name evidence="3" type="ORF">AC499_0973</name>
</gene>
<keyword evidence="4" id="KW-1185">Reference proteome</keyword>
<reference evidence="3 4" key="2">
    <citation type="submission" date="2015-10" db="EMBL/GenBank/DDBJ databases">
        <title>Comparative genomics and high-throughput reverse genetic screens identify a new phytobacterial MAMP and an Arabidopsis receptor required for immune elicitation.</title>
        <authorList>
            <person name="Mott G.A."/>
            <person name="Thakur S."/>
            <person name="Wang P.W."/>
            <person name="Desveaux D."/>
            <person name="Guttman D.S."/>
        </authorList>
    </citation>
    <scope>NUCLEOTIDE SEQUENCE [LARGE SCALE GENOMIC DNA]</scope>
    <source>
        <strain evidence="3 4">107</strain>
    </source>
</reference>
<proteinExistence type="predicted"/>
<feature type="domain" description="DotM C-terminal cytoplasmic" evidence="2">
    <location>
        <begin position="306"/>
        <end position="436"/>
    </location>
</feature>
<feature type="transmembrane region" description="Helical" evidence="1">
    <location>
        <begin position="15"/>
        <end position="36"/>
    </location>
</feature>
<name>A0ABR5KSV5_PSEAV</name>
<keyword evidence="1" id="KW-0812">Transmembrane</keyword>
<evidence type="ECO:0000313" key="3">
    <source>
        <dbReference type="EMBL" id="KPC17771.1"/>
    </source>
</evidence>
<dbReference type="InterPro" id="IPR056464">
    <property type="entry name" value="DotM_C"/>
</dbReference>
<accession>A0ABR5KSV5</accession>
<evidence type="ECO:0000259" key="2">
    <source>
        <dbReference type="Pfam" id="PF23127"/>
    </source>
</evidence>
<dbReference type="Proteomes" id="UP000037943">
    <property type="component" value="Unassembled WGS sequence"/>
</dbReference>